<organism evidence="2">
    <name type="scientific">Caldilineaceae bacterium SB0661_bin_32</name>
    <dbReference type="NCBI Taxonomy" id="2605255"/>
    <lineage>
        <taxon>Bacteria</taxon>
        <taxon>Bacillati</taxon>
        <taxon>Chloroflexota</taxon>
        <taxon>Caldilineae</taxon>
        <taxon>Caldilineales</taxon>
        <taxon>Caldilineaceae</taxon>
    </lineage>
</organism>
<dbReference type="SUPFAM" id="SSF51735">
    <property type="entry name" value="NAD(P)-binding Rossmann-fold domains"/>
    <property type="match status" value="1"/>
</dbReference>
<dbReference type="InterPro" id="IPR000683">
    <property type="entry name" value="Gfo/Idh/MocA-like_OxRdtase_N"/>
</dbReference>
<dbReference type="Gene3D" id="3.30.360.10">
    <property type="entry name" value="Dihydrodipicolinate Reductase, domain 2"/>
    <property type="match status" value="1"/>
</dbReference>
<sequence length="400" mass="44819">MPRKLKLALIGLGRRGRSSHLPIYPRMKDVFEFVAVCDKEEEVLREVAAEYGVNAYTSVRDLVAGEELDVVDVVVPGDAHHPICCYLAENGINIIVETPISTTRPMTDMMIEAAERNNVKLEVAENYHRVPMARFQAKVIDSGVIGEVGRIYRIFHEGGYHGMSMLRLLAGSPPKSILGITHETDVVPIIDRMKRHHSRENCTTSFLEFENGAAATMIYSNVIHARSLGRKMVGISQIDGTRGAIVEETIYFTDPATYQDGASAVPYEPQRSFIEVEGRNVLESISLELPDQEIVWQNPYAHLGIGENNGRGVDMADQFMSIANAVLHDIEPTYGVQEARLDQEMSLAASESALMNKQPLAFPLRSPSKAEEQIQERFKETYGYDYTDIEPLLDVFYPRR</sequence>
<dbReference type="Pfam" id="PF01408">
    <property type="entry name" value="GFO_IDH_MocA"/>
    <property type="match status" value="1"/>
</dbReference>
<dbReference type="PANTHER" id="PTHR43377:SF1">
    <property type="entry name" value="BILIVERDIN REDUCTASE A"/>
    <property type="match status" value="1"/>
</dbReference>
<comment type="caution">
    <text evidence="2">The sequence shown here is derived from an EMBL/GenBank/DDBJ whole genome shotgun (WGS) entry which is preliminary data.</text>
</comment>
<dbReference type="Gene3D" id="3.40.50.720">
    <property type="entry name" value="NAD(P)-binding Rossmann-like Domain"/>
    <property type="match status" value="2"/>
</dbReference>
<protein>
    <submittedName>
        <fullName evidence="2">Gfo/Idh/MocA family oxidoreductase</fullName>
    </submittedName>
</protein>
<accession>A0A6B1DCF3</accession>
<proteinExistence type="predicted"/>
<dbReference type="GO" id="GO:0000166">
    <property type="term" value="F:nucleotide binding"/>
    <property type="evidence" value="ECO:0007669"/>
    <property type="project" value="InterPro"/>
</dbReference>
<dbReference type="AlphaFoldDB" id="A0A6B1DCF3"/>
<reference evidence="2" key="1">
    <citation type="submission" date="2019-09" db="EMBL/GenBank/DDBJ databases">
        <title>Characterisation of the sponge microbiome using genome-centric metagenomics.</title>
        <authorList>
            <person name="Engelberts J.P."/>
            <person name="Robbins S.J."/>
            <person name="De Goeij J.M."/>
            <person name="Aranda M."/>
            <person name="Bell S.C."/>
            <person name="Webster N.S."/>
        </authorList>
    </citation>
    <scope>NUCLEOTIDE SEQUENCE</scope>
    <source>
        <strain evidence="2">SB0661_bin_32</strain>
    </source>
</reference>
<feature type="domain" description="Gfo/Idh/MocA-like oxidoreductase N-terminal" evidence="1">
    <location>
        <begin position="6"/>
        <end position="123"/>
    </location>
</feature>
<dbReference type="InterPro" id="IPR036291">
    <property type="entry name" value="NAD(P)-bd_dom_sf"/>
</dbReference>
<dbReference type="SUPFAM" id="SSF55347">
    <property type="entry name" value="Glyceraldehyde-3-phosphate dehydrogenase-like, C-terminal domain"/>
    <property type="match status" value="1"/>
</dbReference>
<dbReference type="PANTHER" id="PTHR43377">
    <property type="entry name" value="BILIVERDIN REDUCTASE A"/>
    <property type="match status" value="1"/>
</dbReference>
<name>A0A6B1DCF3_9CHLR</name>
<gene>
    <name evidence="2" type="ORF">F4X14_21095</name>
</gene>
<dbReference type="EMBL" id="VXMH01000118">
    <property type="protein sequence ID" value="MYC97458.1"/>
    <property type="molecule type" value="Genomic_DNA"/>
</dbReference>
<evidence type="ECO:0000259" key="1">
    <source>
        <dbReference type="Pfam" id="PF01408"/>
    </source>
</evidence>
<evidence type="ECO:0000313" key="2">
    <source>
        <dbReference type="EMBL" id="MYC97458.1"/>
    </source>
</evidence>
<dbReference type="InterPro" id="IPR051450">
    <property type="entry name" value="Gfo/Idh/MocA_Oxidoreductases"/>
</dbReference>